<dbReference type="Pfam" id="PF07973">
    <property type="entry name" value="tRNA_SAD"/>
    <property type="match status" value="1"/>
</dbReference>
<dbReference type="EC" id="6.1.1.7" evidence="9"/>
<dbReference type="InterPro" id="IPR018164">
    <property type="entry name" value="Ala-tRNA-synth_IIc_N"/>
</dbReference>
<name>A0A1G2MPB9_9BACT</name>
<keyword evidence="5 9" id="KW-0067">ATP-binding</keyword>
<dbReference type="InterPro" id="IPR018165">
    <property type="entry name" value="Ala-tRNA-synth_IIc_core"/>
</dbReference>
<dbReference type="GO" id="GO:0005737">
    <property type="term" value="C:cytoplasm"/>
    <property type="evidence" value="ECO:0007669"/>
    <property type="project" value="UniProtKB-SubCell"/>
</dbReference>
<feature type="binding site" evidence="9">
    <location>
        <position position="490"/>
    </location>
    <ligand>
        <name>Zn(2+)</name>
        <dbReference type="ChEBI" id="CHEBI:29105"/>
    </ligand>
</feature>
<organism evidence="11 12">
    <name type="scientific">Candidatus Taylorbacteria bacterium RIFCSPHIGHO2_02_FULL_45_35</name>
    <dbReference type="NCBI Taxonomy" id="1802311"/>
    <lineage>
        <taxon>Bacteria</taxon>
        <taxon>Candidatus Tayloriibacteriota</taxon>
    </lineage>
</organism>
<comment type="similarity">
    <text evidence="1 9">Belongs to the class-II aminoacyl-tRNA synthetase family.</text>
</comment>
<dbReference type="InterPro" id="IPR023033">
    <property type="entry name" value="Ala_tRNA_ligase_euk/bac"/>
</dbReference>
<keyword evidence="9" id="KW-0479">Metal-binding</keyword>
<dbReference type="InterPro" id="IPR050058">
    <property type="entry name" value="Ala-tRNA_ligase"/>
</dbReference>
<keyword evidence="6 9" id="KW-0694">RNA-binding</keyword>
<reference evidence="11 12" key="1">
    <citation type="journal article" date="2016" name="Nat. Commun.">
        <title>Thousands of microbial genomes shed light on interconnected biogeochemical processes in an aquifer system.</title>
        <authorList>
            <person name="Anantharaman K."/>
            <person name="Brown C.T."/>
            <person name="Hug L.A."/>
            <person name="Sharon I."/>
            <person name="Castelle C.J."/>
            <person name="Probst A.J."/>
            <person name="Thomas B.C."/>
            <person name="Singh A."/>
            <person name="Wilkins M.J."/>
            <person name="Karaoz U."/>
            <person name="Brodie E.L."/>
            <person name="Williams K.H."/>
            <person name="Hubbard S.S."/>
            <person name="Banfield J.F."/>
        </authorList>
    </citation>
    <scope>NUCLEOTIDE SEQUENCE [LARGE SCALE GENOMIC DNA]</scope>
</reference>
<sequence>MDVEQIRNRYLKFFEKKGHTIIPSAPLVPENDPTTLFTGSGMQPLVPYLLGAKHPGGARIVDVQKCFRAEDIDEVGDNRHTTFFEMLGNWSFGDYFKKEQLPWMFEFLTKDIGIPAEKIYVTVFAGDEKNNLPRDTESVEIWKELFKTAGIEAKDVLMGTEENIAKVGMQGGRIFYYGAKKNWWSRAGTPDKMPVGEPGGPDSEIFFDFGTTHDKKFGDECHPNCDCGRFLEIGNNVFMEYRKSEGGFEKLPARNVDFGGGLERIAAALHNEPDVYKLDVFADIIFSLEKASGKTYSSDDTETQKKFRIIADHTKAATFLIADGVMPSNKERGYALRRHIRRACFKANQLGLKNFDWIRASVDCLAESYGDFYTDIEDKKVDISKTIEEEAVRFSETLETGMKMFSQIASKKGGETISGEDAFVLFTTYGFPLELTLEVAQEKNIEADFKDFTSYMEKHQEVSRAGSDKKFKGGLADTSEMSVKYHTATHLLHQALHDVLGDSVSQKGSNITPERLRFDFTHSQKMTDEEKRRVEEIVNEKIVAGLPVNKVVLPKEKAFATGARHAFNEKYGDEVNVYYIGETLEGAYSKELCGGPHVSNTSKLGHFKIVKEEAVSQGVRRIKAILE</sequence>
<feature type="binding site" evidence="9">
    <location>
        <position position="593"/>
    </location>
    <ligand>
        <name>Zn(2+)</name>
        <dbReference type="ChEBI" id="CHEBI:29105"/>
    </ligand>
</feature>
<dbReference type="GO" id="GO:0004813">
    <property type="term" value="F:alanine-tRNA ligase activity"/>
    <property type="evidence" value="ECO:0007669"/>
    <property type="project" value="UniProtKB-UniRule"/>
</dbReference>
<dbReference type="Gene3D" id="3.30.980.10">
    <property type="entry name" value="Threonyl-trna Synthetase, Chain A, domain 2"/>
    <property type="match status" value="1"/>
</dbReference>
<dbReference type="AlphaFoldDB" id="A0A1G2MPB9"/>
<keyword evidence="3 9" id="KW-0436">Ligase</keyword>
<proteinExistence type="inferred from homology"/>
<dbReference type="EMBL" id="MHRP01000046">
    <property type="protein sequence ID" value="OHA25737.1"/>
    <property type="molecule type" value="Genomic_DNA"/>
</dbReference>
<evidence type="ECO:0000256" key="7">
    <source>
        <dbReference type="ARBA" id="ARBA00022917"/>
    </source>
</evidence>
<evidence type="ECO:0000256" key="9">
    <source>
        <dbReference type="HAMAP-Rule" id="MF_00036"/>
    </source>
</evidence>
<comment type="catalytic activity">
    <reaction evidence="9">
        <text>tRNA(Ala) + L-alanine + ATP = L-alanyl-tRNA(Ala) + AMP + diphosphate</text>
        <dbReference type="Rhea" id="RHEA:12540"/>
        <dbReference type="Rhea" id="RHEA-COMP:9657"/>
        <dbReference type="Rhea" id="RHEA-COMP:9923"/>
        <dbReference type="ChEBI" id="CHEBI:30616"/>
        <dbReference type="ChEBI" id="CHEBI:33019"/>
        <dbReference type="ChEBI" id="CHEBI:57972"/>
        <dbReference type="ChEBI" id="CHEBI:78442"/>
        <dbReference type="ChEBI" id="CHEBI:78497"/>
        <dbReference type="ChEBI" id="CHEBI:456215"/>
        <dbReference type="EC" id="6.1.1.7"/>
    </reaction>
</comment>
<dbReference type="InterPro" id="IPR018162">
    <property type="entry name" value="Ala-tRNA-ligase_IIc_anticod-bd"/>
</dbReference>
<evidence type="ECO:0000256" key="8">
    <source>
        <dbReference type="ARBA" id="ARBA00023146"/>
    </source>
</evidence>
<dbReference type="PANTHER" id="PTHR11777:SF9">
    <property type="entry name" value="ALANINE--TRNA LIGASE, CYTOPLASMIC"/>
    <property type="match status" value="1"/>
</dbReference>
<dbReference type="GO" id="GO:0002161">
    <property type="term" value="F:aminoacyl-tRNA deacylase activity"/>
    <property type="evidence" value="ECO:0007669"/>
    <property type="project" value="TreeGrafter"/>
</dbReference>
<evidence type="ECO:0000256" key="3">
    <source>
        <dbReference type="ARBA" id="ARBA00022598"/>
    </source>
</evidence>
<dbReference type="SUPFAM" id="SSF55186">
    <property type="entry name" value="ThrRS/AlaRS common domain"/>
    <property type="match status" value="1"/>
</dbReference>
<comment type="caution">
    <text evidence="11">The sequence shown here is derived from an EMBL/GenBank/DDBJ whole genome shotgun (WGS) entry which is preliminary data.</text>
</comment>
<dbReference type="SUPFAM" id="SSF101353">
    <property type="entry name" value="Putative anticodon-binding domain of alanyl-tRNA synthetase (AlaRS)"/>
    <property type="match status" value="1"/>
</dbReference>
<comment type="cofactor">
    <cofactor evidence="9">
        <name>Zn(2+)</name>
        <dbReference type="ChEBI" id="CHEBI:29105"/>
    </cofactor>
    <text evidence="9">Binds 1 zinc ion per subunit.</text>
</comment>
<comment type="domain">
    <text evidence="9">Consists of three domains; the N-terminal catalytic domain, the editing domain and the C-terminal C-Ala domain. The editing domain removes incorrectly charged amino acids, while the C-Ala domain, along with tRNA(Ala), serves as a bridge to cooperatively bring together the editing and aminoacylation centers thus stimulating deacylation of misacylated tRNAs.</text>
</comment>
<dbReference type="GO" id="GO:0006419">
    <property type="term" value="P:alanyl-tRNA aminoacylation"/>
    <property type="evidence" value="ECO:0007669"/>
    <property type="project" value="UniProtKB-UniRule"/>
</dbReference>
<keyword evidence="7 9" id="KW-0648">Protein biosynthesis</keyword>
<dbReference type="InterPro" id="IPR018163">
    <property type="entry name" value="Thr/Ala-tRNA-synth_IIc_edit"/>
</dbReference>
<dbReference type="NCBIfam" id="NF002436">
    <property type="entry name" value="PRK01584.1"/>
    <property type="match status" value="1"/>
</dbReference>
<dbReference type="SMART" id="SM00863">
    <property type="entry name" value="tRNA_SAD"/>
    <property type="match status" value="1"/>
</dbReference>
<dbReference type="Proteomes" id="UP000177943">
    <property type="component" value="Unassembled WGS sequence"/>
</dbReference>
<gene>
    <name evidence="9" type="primary">alaS</name>
    <name evidence="11" type="ORF">A3D56_03220</name>
</gene>
<feature type="domain" description="Alanyl-transfer RNA synthetases family profile" evidence="10">
    <location>
        <begin position="1"/>
        <end position="627"/>
    </location>
</feature>
<evidence type="ECO:0000256" key="1">
    <source>
        <dbReference type="ARBA" id="ARBA00008226"/>
    </source>
</evidence>
<evidence type="ECO:0000256" key="6">
    <source>
        <dbReference type="ARBA" id="ARBA00022884"/>
    </source>
</evidence>
<dbReference type="InterPro" id="IPR002318">
    <property type="entry name" value="Ala-tRNA-lgiase_IIc"/>
</dbReference>
<dbReference type="Pfam" id="PF01411">
    <property type="entry name" value="tRNA-synt_2c"/>
    <property type="match status" value="1"/>
</dbReference>
<evidence type="ECO:0000256" key="2">
    <source>
        <dbReference type="ARBA" id="ARBA00022555"/>
    </source>
</evidence>
<dbReference type="Gene3D" id="3.30.54.20">
    <property type="match status" value="1"/>
</dbReference>
<dbReference type="GO" id="GO:0005524">
    <property type="term" value="F:ATP binding"/>
    <property type="evidence" value="ECO:0007669"/>
    <property type="project" value="UniProtKB-UniRule"/>
</dbReference>
<keyword evidence="9" id="KW-0963">Cytoplasm</keyword>
<evidence type="ECO:0000259" key="10">
    <source>
        <dbReference type="PROSITE" id="PS50860"/>
    </source>
</evidence>
<dbReference type="InterPro" id="IPR045864">
    <property type="entry name" value="aa-tRNA-synth_II/BPL/LPL"/>
</dbReference>
<dbReference type="InterPro" id="IPR012947">
    <property type="entry name" value="tRNA_SAD"/>
</dbReference>
<dbReference type="PROSITE" id="PS50860">
    <property type="entry name" value="AA_TRNA_LIGASE_II_ALA"/>
    <property type="match status" value="1"/>
</dbReference>
<dbReference type="PANTHER" id="PTHR11777">
    <property type="entry name" value="ALANYL-TRNA SYNTHETASE"/>
    <property type="match status" value="1"/>
</dbReference>
<comment type="function">
    <text evidence="9">Catalyzes the attachment of alanine to tRNA(Ala) in a two-step reaction: alanine is first activated by ATP to form Ala-AMP and then transferred to the acceptor end of tRNA(Ala). Also edits incorrectly charged Ser-tRNA(Ala) and Gly-tRNA(Ala) via its editing domain.</text>
</comment>
<dbReference type="SUPFAM" id="SSF55681">
    <property type="entry name" value="Class II aaRS and biotin synthetases"/>
    <property type="match status" value="1"/>
</dbReference>
<dbReference type="PRINTS" id="PR00980">
    <property type="entry name" value="TRNASYNTHALA"/>
</dbReference>
<evidence type="ECO:0000313" key="12">
    <source>
        <dbReference type="Proteomes" id="UP000177943"/>
    </source>
</evidence>
<evidence type="ECO:0000256" key="5">
    <source>
        <dbReference type="ARBA" id="ARBA00022840"/>
    </source>
</evidence>
<keyword evidence="8 9" id="KW-0030">Aminoacyl-tRNA synthetase</keyword>
<keyword evidence="2 9" id="KW-0820">tRNA-binding</keyword>
<dbReference type="HAMAP" id="MF_00036_B">
    <property type="entry name" value="Ala_tRNA_synth_B"/>
    <property type="match status" value="1"/>
</dbReference>
<comment type="subcellular location">
    <subcellularLocation>
        <location evidence="9">Cytoplasm</location>
    </subcellularLocation>
</comment>
<dbReference type="Gene3D" id="3.30.930.10">
    <property type="entry name" value="Bira Bifunctional Protein, Domain 2"/>
    <property type="match status" value="1"/>
</dbReference>
<dbReference type="FunFam" id="3.30.980.10:FF:000004">
    <property type="entry name" value="Alanine--tRNA ligase, cytoplasmic"/>
    <property type="match status" value="1"/>
</dbReference>
<keyword evidence="9" id="KW-0862">Zinc</keyword>
<evidence type="ECO:0000313" key="11">
    <source>
        <dbReference type="EMBL" id="OHA25737.1"/>
    </source>
</evidence>
<dbReference type="GO" id="GO:0000049">
    <property type="term" value="F:tRNA binding"/>
    <property type="evidence" value="ECO:0007669"/>
    <property type="project" value="UniProtKB-KW"/>
</dbReference>
<dbReference type="CDD" id="cd00673">
    <property type="entry name" value="AlaRS_core"/>
    <property type="match status" value="1"/>
</dbReference>
<evidence type="ECO:0000256" key="4">
    <source>
        <dbReference type="ARBA" id="ARBA00022741"/>
    </source>
</evidence>
<keyword evidence="4 9" id="KW-0547">Nucleotide-binding</keyword>
<feature type="binding site" evidence="9">
    <location>
        <position position="597"/>
    </location>
    <ligand>
        <name>Zn(2+)</name>
        <dbReference type="ChEBI" id="CHEBI:29105"/>
    </ligand>
</feature>
<accession>A0A1G2MPB9</accession>
<protein>
    <recommendedName>
        <fullName evidence="9">Alanine--tRNA ligase</fullName>
        <ecNumber evidence="9">6.1.1.7</ecNumber>
    </recommendedName>
    <alternativeName>
        <fullName evidence="9">Alanyl-tRNA synthetase</fullName>
        <shortName evidence="9">AlaRS</shortName>
    </alternativeName>
</protein>
<dbReference type="GO" id="GO:0008270">
    <property type="term" value="F:zinc ion binding"/>
    <property type="evidence" value="ECO:0007669"/>
    <property type="project" value="UniProtKB-UniRule"/>
</dbReference>
<feature type="binding site" evidence="9">
    <location>
        <position position="486"/>
    </location>
    <ligand>
        <name>Zn(2+)</name>
        <dbReference type="ChEBI" id="CHEBI:29105"/>
    </ligand>
</feature>